<dbReference type="EMBL" id="BK015661">
    <property type="protein sequence ID" value="DAE18733.1"/>
    <property type="molecule type" value="Genomic_DNA"/>
</dbReference>
<protein>
    <submittedName>
        <fullName evidence="1">Uncharacterized protein</fullName>
    </submittedName>
</protein>
<organism evidence="1">
    <name type="scientific">Siphoviridae sp. ctXmm2</name>
    <dbReference type="NCBI Taxonomy" id="2825546"/>
    <lineage>
        <taxon>Viruses</taxon>
        <taxon>Duplodnaviria</taxon>
        <taxon>Heunggongvirae</taxon>
        <taxon>Uroviricota</taxon>
        <taxon>Caudoviricetes</taxon>
    </lineage>
</organism>
<reference evidence="1" key="1">
    <citation type="journal article" date="2021" name="Proc. Natl. Acad. Sci. U.S.A.">
        <title>A Catalog of Tens of Thousands of Viruses from Human Metagenomes Reveals Hidden Associations with Chronic Diseases.</title>
        <authorList>
            <person name="Tisza M.J."/>
            <person name="Buck C.B."/>
        </authorList>
    </citation>
    <scope>NUCLEOTIDE SEQUENCE</scope>
    <source>
        <strain evidence="1">CtXmm2</strain>
    </source>
</reference>
<evidence type="ECO:0000313" key="1">
    <source>
        <dbReference type="EMBL" id="DAE18733.1"/>
    </source>
</evidence>
<proteinExistence type="predicted"/>
<accession>A0A8S5QIX3</accession>
<sequence>MYIKKQEKEEIHAMYLNGIPVEDIAEIKEIKATDVEKAIAEWESILLKELNPQIVRRAFLHSLKSNSIAKAVCDAAEKTGQARDVVEEILGFRYPEVTVKAEEDRELIYKWNGLHTFCQCIKRRKSEEARRYYAICKTYNA</sequence>
<name>A0A8S5QIX3_9CAUD</name>